<organism evidence="12 13">
    <name type="scientific">Vibrio gelatinilyticus</name>
    <dbReference type="NCBI Taxonomy" id="2893468"/>
    <lineage>
        <taxon>Bacteria</taxon>
        <taxon>Pseudomonadati</taxon>
        <taxon>Pseudomonadota</taxon>
        <taxon>Gammaproteobacteria</taxon>
        <taxon>Vibrionales</taxon>
        <taxon>Vibrionaceae</taxon>
        <taxon>Vibrio</taxon>
    </lineage>
</organism>
<gene>
    <name evidence="12" type="ORF">LNL84_08550</name>
</gene>
<feature type="chain" id="PRO_5040994722" evidence="10">
    <location>
        <begin position="20"/>
        <end position="303"/>
    </location>
</feature>
<feature type="coiled-coil region" evidence="8">
    <location>
        <begin position="189"/>
        <end position="223"/>
    </location>
</feature>
<dbReference type="GO" id="GO:0009986">
    <property type="term" value="C:cell surface"/>
    <property type="evidence" value="ECO:0007669"/>
    <property type="project" value="UniProtKB-SubCell"/>
</dbReference>
<evidence type="ECO:0000256" key="8">
    <source>
        <dbReference type="SAM" id="Coils"/>
    </source>
</evidence>
<evidence type="ECO:0000256" key="2">
    <source>
        <dbReference type="ARBA" id="ARBA00004442"/>
    </source>
</evidence>
<proteinExistence type="predicted"/>
<dbReference type="InterPro" id="IPR045584">
    <property type="entry name" value="Pilin-like"/>
</dbReference>
<evidence type="ECO:0000313" key="12">
    <source>
        <dbReference type="EMBL" id="MCJ2376885.1"/>
    </source>
</evidence>
<evidence type="ECO:0000256" key="10">
    <source>
        <dbReference type="SAM" id="SignalP"/>
    </source>
</evidence>
<feature type="signal peptide" evidence="10">
    <location>
        <begin position="1"/>
        <end position="19"/>
    </location>
</feature>
<evidence type="ECO:0000259" key="11">
    <source>
        <dbReference type="Pfam" id="PF03895"/>
    </source>
</evidence>
<dbReference type="InterPro" id="IPR005594">
    <property type="entry name" value="YadA_C"/>
</dbReference>
<comment type="caution">
    <text evidence="12">The sequence shown here is derived from an EMBL/GenBank/DDBJ whole genome shotgun (WGS) entry which is preliminary data.</text>
</comment>
<dbReference type="EMBL" id="JAJNNZ010000005">
    <property type="protein sequence ID" value="MCJ2376885.1"/>
    <property type="molecule type" value="Genomic_DNA"/>
</dbReference>
<keyword evidence="13" id="KW-1185">Reference proteome</keyword>
<keyword evidence="5 10" id="KW-0732">Signal</keyword>
<dbReference type="Pfam" id="PF03895">
    <property type="entry name" value="YadA_anchor"/>
    <property type="match status" value="1"/>
</dbReference>
<keyword evidence="6" id="KW-0472">Membrane</keyword>
<dbReference type="GO" id="GO:0009279">
    <property type="term" value="C:cell outer membrane"/>
    <property type="evidence" value="ECO:0007669"/>
    <property type="project" value="UniProtKB-SubCell"/>
</dbReference>
<evidence type="ECO:0000256" key="9">
    <source>
        <dbReference type="SAM" id="MobiDB-lite"/>
    </source>
</evidence>
<evidence type="ECO:0000256" key="5">
    <source>
        <dbReference type="ARBA" id="ARBA00022729"/>
    </source>
</evidence>
<evidence type="ECO:0000256" key="4">
    <source>
        <dbReference type="ARBA" id="ARBA00022692"/>
    </source>
</evidence>
<feature type="region of interest" description="Disordered" evidence="9">
    <location>
        <begin position="138"/>
        <end position="181"/>
    </location>
</feature>
<dbReference type="Gene3D" id="3.30.1300.30">
    <property type="entry name" value="GSPII I/J protein-like"/>
    <property type="match status" value="1"/>
</dbReference>
<accession>A0A9X2AW02</accession>
<dbReference type="SUPFAM" id="SSF54523">
    <property type="entry name" value="Pili subunits"/>
    <property type="match status" value="1"/>
</dbReference>
<feature type="domain" description="Trimeric autotransporter adhesin YadA-like C-terminal membrane anchor" evidence="11">
    <location>
        <begin position="243"/>
        <end position="302"/>
    </location>
</feature>
<reference evidence="12" key="1">
    <citation type="submission" date="2021-11" db="EMBL/GenBank/DDBJ databases">
        <title>Vibrio ZSDE26 sp. nov. and Vibrio ZSDZ34 sp. nov., isolated from coastal seawater in Qingdao.</title>
        <authorList>
            <person name="Zhang P."/>
        </authorList>
    </citation>
    <scope>NUCLEOTIDE SEQUENCE</scope>
    <source>
        <strain evidence="12">ZSDZ34</strain>
    </source>
</reference>
<comment type="subcellular location">
    <subcellularLocation>
        <location evidence="2">Cell outer membrane</location>
    </subcellularLocation>
    <subcellularLocation>
        <location evidence="1">Cell surface</location>
    </subcellularLocation>
</comment>
<dbReference type="Proteomes" id="UP001139488">
    <property type="component" value="Unassembled WGS sequence"/>
</dbReference>
<evidence type="ECO:0000256" key="6">
    <source>
        <dbReference type="ARBA" id="ARBA00023136"/>
    </source>
</evidence>
<evidence type="ECO:0000256" key="7">
    <source>
        <dbReference type="ARBA" id="ARBA00023237"/>
    </source>
</evidence>
<dbReference type="AlphaFoldDB" id="A0A9X2AW02"/>
<dbReference type="RefSeq" id="WP_244356806.1">
    <property type="nucleotide sequence ID" value="NZ_JAJNNZ010000005.1"/>
</dbReference>
<keyword evidence="8" id="KW-0175">Coiled coil</keyword>
<keyword evidence="4" id="KW-0812">Transmembrane</keyword>
<evidence type="ECO:0000256" key="3">
    <source>
        <dbReference type="ARBA" id="ARBA00022452"/>
    </source>
</evidence>
<feature type="compositionally biased region" description="Basic and acidic residues" evidence="9">
    <location>
        <begin position="160"/>
        <end position="170"/>
    </location>
</feature>
<keyword evidence="3" id="KW-1134">Transmembrane beta strand</keyword>
<name>A0A9X2AW02_9VIBR</name>
<evidence type="ECO:0000313" key="13">
    <source>
        <dbReference type="Proteomes" id="UP001139488"/>
    </source>
</evidence>
<sequence length="303" mass="32322">MKKTILAAVISSVSFGALAKDEGIHLPEYPEVSNPSWEFDSNNLGSVRVNDNNGAIRITGDNGNKVRILSDNTVRVNGQKTDFTFKQGSGIVDAKGNTVVGVEHSLENGTRNITFNGEKHQGDITVGVTEDGTIYRTENLGGEKPATPEVTPPVGNPAEKPNDKELERPEMPPATNPDLPVRDAIESTRTSYQNDLAATNDRIDNLEAAFEQQAHQLNELDERMDGVTASMHAITNARPFVQEGEFAMGAGVGFAGSKEAVAVGGAMGLTDNLSASFTVNYESSGTYSRSQVSGGAGLQYTFK</sequence>
<evidence type="ECO:0000256" key="1">
    <source>
        <dbReference type="ARBA" id="ARBA00004241"/>
    </source>
</evidence>
<protein>
    <submittedName>
        <fullName evidence="12">YadA C-terminal domain-containing protein</fullName>
    </submittedName>
</protein>
<keyword evidence="7" id="KW-0998">Cell outer membrane</keyword>